<dbReference type="EMBL" id="VVZA01000006">
    <property type="protein sequence ID" value="KAA5405688.1"/>
    <property type="molecule type" value="Genomic_DNA"/>
</dbReference>
<reference evidence="7" key="5">
    <citation type="submission" date="2021-06" db="EMBL/GenBank/DDBJ databases">
        <title>Collection of gut derived symbiotic bacterial strains cultured from healthy donors.</title>
        <authorList>
            <person name="Lin H."/>
            <person name="Littmann E."/>
            <person name="Pamer E.G."/>
        </authorList>
    </citation>
    <scope>NUCLEOTIDE SEQUENCE</scope>
    <source>
        <strain evidence="7">MSK.5.10</strain>
    </source>
</reference>
<evidence type="ECO:0000313" key="2">
    <source>
        <dbReference type="EMBL" id="GKH82832.1"/>
    </source>
</evidence>
<dbReference type="InterPro" id="IPR010982">
    <property type="entry name" value="Lambda_DNA-bd_dom_sf"/>
</dbReference>
<reference evidence="10 13" key="1">
    <citation type="submission" date="2018-08" db="EMBL/GenBank/DDBJ databases">
        <title>A genome reference for cultivated species of the human gut microbiota.</title>
        <authorList>
            <person name="Zou Y."/>
            <person name="Xue W."/>
            <person name="Luo G."/>
        </authorList>
    </citation>
    <scope>NUCLEOTIDE SEQUENCE [LARGE SCALE GENOMIC DNA]</scope>
    <source>
        <strain evidence="10 13">AF14-1AC</strain>
    </source>
</reference>
<evidence type="ECO:0000313" key="17">
    <source>
        <dbReference type="Proteomes" id="UP000441162"/>
    </source>
</evidence>
<protein>
    <submittedName>
        <fullName evidence="9">Helix-turn-helix domain-containing protein</fullName>
    </submittedName>
    <submittedName>
        <fullName evidence="2 4">Transcriptional regulator</fullName>
    </submittedName>
    <submittedName>
        <fullName evidence="10">XRE family transcriptional regulator</fullName>
    </submittedName>
</protein>
<dbReference type="EMBL" id="QRZL01000010">
    <property type="protein sequence ID" value="RGV76392.1"/>
    <property type="molecule type" value="Genomic_DNA"/>
</dbReference>
<gene>
    <name evidence="2" type="ORF">CE91St7_37160</name>
    <name evidence="10" type="ORF">DWW04_11360</name>
    <name evidence="11" type="ORF">E1I98_03980</name>
    <name evidence="12" type="ORF">E1J06_10695</name>
    <name evidence="6" type="ORF">F2Y51_08760</name>
    <name evidence="5" type="ORF">F2Y58_09475</name>
    <name evidence="4" type="ORF">F2Y61_13245</name>
    <name evidence="3" type="ORF">F2Z07_10965</name>
    <name evidence="9" type="ORF">GKD17_11760</name>
    <name evidence="7" type="ORF">KSU80_07055</name>
    <name evidence="8" type="ORF">RVH45_01100</name>
</gene>
<dbReference type="EMBL" id="SLTX01000001">
    <property type="protein sequence ID" value="TDB07840.1"/>
    <property type="molecule type" value="Genomic_DNA"/>
</dbReference>
<dbReference type="EMBL" id="JAWDEV010000001">
    <property type="protein sequence ID" value="MDU0268521.1"/>
    <property type="molecule type" value="Genomic_DNA"/>
</dbReference>
<dbReference type="KEGG" id="bdo:EL88_09885"/>
<dbReference type="Proteomes" id="UP001181086">
    <property type="component" value="Unassembled WGS sequence"/>
</dbReference>
<name>A0A076IQZ0_9BACT</name>
<reference evidence="2" key="6">
    <citation type="submission" date="2022-01" db="EMBL/GenBank/DDBJ databases">
        <title>Novel bile acid biosynthetic pathways are enriched in the microbiome of centenarians.</title>
        <authorList>
            <person name="Sato Y."/>
            <person name="Atarashi K."/>
            <person name="Plichta R.D."/>
            <person name="Arai Y."/>
            <person name="Sasajima S."/>
            <person name="Kearney M.S."/>
            <person name="Suda W."/>
            <person name="Takeshita K."/>
            <person name="Sasaki T."/>
            <person name="Okamoto S."/>
            <person name="Skelly N.A."/>
            <person name="Okamura Y."/>
            <person name="Vlamakis H."/>
            <person name="Li Y."/>
            <person name="Tanoue T."/>
            <person name="Takei H."/>
            <person name="Nittono H."/>
            <person name="Narushima S."/>
            <person name="Irie J."/>
            <person name="Itoh H."/>
            <person name="Moriya K."/>
            <person name="Sugiura Y."/>
            <person name="Suematsu M."/>
            <person name="Moritoki N."/>
            <person name="Shibata S."/>
            <person name="Littman R.D."/>
            <person name="Fischbach A.M."/>
            <person name="Uwamino Y."/>
            <person name="Inoue T."/>
            <person name="Honda A."/>
            <person name="Hattori M."/>
            <person name="Murai T."/>
            <person name="Xavier J.R."/>
            <person name="Hirose N."/>
            <person name="Honda K."/>
        </authorList>
    </citation>
    <scope>NUCLEOTIDE SEQUENCE</scope>
    <source>
        <strain evidence="2">CE91-St7</strain>
    </source>
</reference>
<evidence type="ECO:0000259" key="1">
    <source>
        <dbReference type="PROSITE" id="PS50943"/>
    </source>
</evidence>
<dbReference type="EMBL" id="VVYY01000007">
    <property type="protein sequence ID" value="KAA5398554.1"/>
    <property type="molecule type" value="Genomic_DNA"/>
</dbReference>
<evidence type="ECO:0000313" key="18">
    <source>
        <dbReference type="Proteomes" id="UP000481616"/>
    </source>
</evidence>
<dbReference type="GO" id="GO:0003677">
    <property type="term" value="F:DNA binding"/>
    <property type="evidence" value="ECO:0007669"/>
    <property type="project" value="InterPro"/>
</dbReference>
<dbReference type="Proteomes" id="UP000777173">
    <property type="component" value="Unassembled WGS sequence"/>
</dbReference>
<dbReference type="EMBL" id="JAHOAX010000004">
    <property type="protein sequence ID" value="MBV3122937.1"/>
    <property type="molecule type" value="Genomic_DNA"/>
</dbReference>
<accession>A0A076IQZ0</accession>
<reference evidence="9 20" key="4">
    <citation type="submission" date="2019-11" db="EMBL/GenBank/DDBJ databases">
        <title>Complete genome sequence of Bacteroides dorei DSM 17855.</title>
        <authorList>
            <person name="Russell J.T."/>
        </authorList>
    </citation>
    <scope>NUCLEOTIDE SEQUENCE [LARGE SCALE GENOMIC DNA]</scope>
    <source>
        <strain evidence="9 20">DSM 17855</strain>
    </source>
</reference>
<evidence type="ECO:0000313" key="12">
    <source>
        <dbReference type="EMBL" id="TDB07840.1"/>
    </source>
</evidence>
<reference evidence="14 15" key="3">
    <citation type="journal article" date="2019" name="Nat. Microbiol.">
        <title>Genomic variation and strain-specific functional adaptation in the human gut microbiome during early life.</title>
        <authorList>
            <person name="Vatanen T."/>
            <person name="Plichta D.R."/>
            <person name="Somani J."/>
            <person name="Munch P.C."/>
            <person name="Arthur T.D."/>
            <person name="Hall A.B."/>
            <person name="Rudolf S."/>
            <person name="Oakeley E.J."/>
            <person name="Ke X."/>
            <person name="Young R.A."/>
            <person name="Haiser H.J."/>
            <person name="Kolde R."/>
            <person name="Yassour M."/>
            <person name="Luopajarvi K."/>
            <person name="Siljander H."/>
            <person name="Virtanen S.M."/>
            <person name="Ilonen J."/>
            <person name="Uibo R."/>
            <person name="Tillmann V."/>
            <person name="Mokurov S."/>
            <person name="Dorshakova N."/>
            <person name="Porter J.A."/>
            <person name="McHardy A.C."/>
            <person name="Lahdesmaki H."/>
            <person name="Vlamakis H."/>
            <person name="Huttenhower C."/>
            <person name="Knip M."/>
            <person name="Xavier R.J."/>
        </authorList>
    </citation>
    <scope>NUCLEOTIDE SEQUENCE [LARGE SCALE GENOMIC DNA]</scope>
    <source>
        <strain evidence="11 14">RJX1047</strain>
        <strain evidence="12 15">RJX1052</strain>
    </source>
</reference>
<dbReference type="EMBL" id="VVZV01000010">
    <property type="protein sequence ID" value="KAA5319774.1"/>
    <property type="molecule type" value="Genomic_DNA"/>
</dbReference>
<dbReference type="SMART" id="SM00530">
    <property type="entry name" value="HTH_XRE"/>
    <property type="match status" value="1"/>
</dbReference>
<evidence type="ECO:0000313" key="9">
    <source>
        <dbReference type="EMBL" id="QJR77011.1"/>
    </source>
</evidence>
<dbReference type="EMBL" id="BQOB01000001">
    <property type="protein sequence ID" value="GKH82832.1"/>
    <property type="molecule type" value="Genomic_DNA"/>
</dbReference>
<evidence type="ECO:0000313" key="16">
    <source>
        <dbReference type="Proteomes" id="UP000347681"/>
    </source>
</evidence>
<evidence type="ECO:0000313" key="14">
    <source>
        <dbReference type="Proteomes" id="UP000294527"/>
    </source>
</evidence>
<dbReference type="KEGG" id="bdh:GV66_17840"/>
<dbReference type="Proteomes" id="UP000294834">
    <property type="component" value="Unassembled WGS sequence"/>
</dbReference>
<evidence type="ECO:0000313" key="19">
    <source>
        <dbReference type="Proteomes" id="UP000481700"/>
    </source>
</evidence>
<proteinExistence type="predicted"/>
<dbReference type="Proteomes" id="UP000500949">
    <property type="component" value="Chromosome"/>
</dbReference>
<dbReference type="Proteomes" id="UP000347681">
    <property type="component" value="Unassembled WGS sequence"/>
</dbReference>
<evidence type="ECO:0000313" key="8">
    <source>
        <dbReference type="EMBL" id="MDU0268521.1"/>
    </source>
</evidence>
<dbReference type="CDD" id="cd00093">
    <property type="entry name" value="HTH_XRE"/>
    <property type="match status" value="1"/>
</dbReference>
<reference evidence="16 17" key="2">
    <citation type="journal article" date="2019" name="Nat. Med.">
        <title>A library of human gut bacterial isolates paired with longitudinal multiomics data enables mechanistic microbiome research.</title>
        <authorList>
            <person name="Poyet M."/>
            <person name="Groussin M."/>
            <person name="Gibbons S.M."/>
            <person name="Avila-Pacheco J."/>
            <person name="Jiang X."/>
            <person name="Kearney S.M."/>
            <person name="Perrotta A.R."/>
            <person name="Berdy B."/>
            <person name="Zhao S."/>
            <person name="Lieberman T.D."/>
            <person name="Swanson P.K."/>
            <person name="Smith M."/>
            <person name="Roesemann S."/>
            <person name="Alexander J.E."/>
            <person name="Rich S.A."/>
            <person name="Livny J."/>
            <person name="Vlamakis H."/>
            <person name="Clish C."/>
            <person name="Bullock K."/>
            <person name="Deik A."/>
            <person name="Scott J."/>
            <person name="Pierce K.A."/>
            <person name="Xavier R.J."/>
            <person name="Alm E.J."/>
        </authorList>
    </citation>
    <scope>NUCLEOTIDE SEQUENCE [LARGE SCALE GENOMIC DNA]</scope>
    <source>
        <strain evidence="5 18">BIOML-A1</strain>
        <strain evidence="3 19">BIOML-A25</strain>
        <strain evidence="6 17">BIOML-A4</strain>
        <strain evidence="4 16">BIOML-A5</strain>
    </source>
</reference>
<sequence>MKERIAQIIQKEDMTAAQFAEKIGISPSSLSHILSGRNNPSLEVVMKIHKACDYISLDWLLYGEGQMETDVDSDNNIHYTPSLFDENSLFTPERPVSPEYRKENEVKTPLYSPKEIVREEIKYVEIPAKKITEIRIFFDNGTYETFKPEN</sequence>
<dbReference type="EMBL" id="CP046176">
    <property type="protein sequence ID" value="QJR77011.1"/>
    <property type="molecule type" value="Genomic_DNA"/>
</dbReference>
<dbReference type="AlphaFoldDB" id="A0A076IQZ0"/>
<evidence type="ECO:0000313" key="15">
    <source>
        <dbReference type="Proteomes" id="UP000294834"/>
    </source>
</evidence>
<dbReference type="PROSITE" id="PS50943">
    <property type="entry name" value="HTH_CROC1"/>
    <property type="match status" value="1"/>
</dbReference>
<dbReference type="Proteomes" id="UP000441162">
    <property type="component" value="Unassembled WGS sequence"/>
</dbReference>
<dbReference type="Proteomes" id="UP000283678">
    <property type="component" value="Unassembled WGS sequence"/>
</dbReference>
<dbReference type="SUPFAM" id="SSF47413">
    <property type="entry name" value="lambda repressor-like DNA-binding domains"/>
    <property type="match status" value="1"/>
</dbReference>
<evidence type="ECO:0000313" key="7">
    <source>
        <dbReference type="EMBL" id="MBV3122937.1"/>
    </source>
</evidence>
<dbReference type="EMBL" id="VVZB01000006">
    <property type="protein sequence ID" value="KAA5382182.1"/>
    <property type="molecule type" value="Genomic_DNA"/>
</dbReference>
<feature type="domain" description="HTH cro/C1-type" evidence="1">
    <location>
        <begin position="5"/>
        <end position="60"/>
    </location>
</feature>
<dbReference type="Pfam" id="PF01381">
    <property type="entry name" value="HTH_3"/>
    <property type="match status" value="1"/>
</dbReference>
<dbReference type="EMBL" id="SLTU01000001">
    <property type="protein sequence ID" value="TDA75581.1"/>
    <property type="molecule type" value="Genomic_DNA"/>
</dbReference>
<reference evidence="8" key="7">
    <citation type="submission" date="2023-10" db="EMBL/GenBank/DDBJ databases">
        <title>Genome of Potential pathogenic bacteria in Crohn's disease.</title>
        <authorList>
            <person name="Rodriguez-Palacios A."/>
        </authorList>
    </citation>
    <scope>NUCLEOTIDE SEQUENCE</scope>
    <source>
        <strain evidence="8">CavFT-hAR62</strain>
    </source>
</reference>
<evidence type="ECO:0000313" key="5">
    <source>
        <dbReference type="EMBL" id="KAA5398554.1"/>
    </source>
</evidence>
<evidence type="ECO:0000313" key="4">
    <source>
        <dbReference type="EMBL" id="KAA5382182.1"/>
    </source>
</evidence>
<dbReference type="Proteomes" id="UP000481700">
    <property type="component" value="Unassembled WGS sequence"/>
</dbReference>
<dbReference type="Proteomes" id="UP001055104">
    <property type="component" value="Unassembled WGS sequence"/>
</dbReference>
<dbReference type="Gene3D" id="1.10.260.40">
    <property type="entry name" value="lambda repressor-like DNA-binding domains"/>
    <property type="match status" value="1"/>
</dbReference>
<evidence type="ECO:0000313" key="20">
    <source>
        <dbReference type="Proteomes" id="UP000500949"/>
    </source>
</evidence>
<organism evidence="4 16">
    <name type="scientific">Phocaeicola dorei</name>
    <dbReference type="NCBI Taxonomy" id="357276"/>
    <lineage>
        <taxon>Bacteria</taxon>
        <taxon>Pseudomonadati</taxon>
        <taxon>Bacteroidota</taxon>
        <taxon>Bacteroidia</taxon>
        <taxon>Bacteroidales</taxon>
        <taxon>Bacteroidaceae</taxon>
        <taxon>Phocaeicola</taxon>
    </lineage>
</organism>
<evidence type="ECO:0000313" key="13">
    <source>
        <dbReference type="Proteomes" id="UP000283678"/>
    </source>
</evidence>
<dbReference type="Proteomes" id="UP000294527">
    <property type="component" value="Unassembled WGS sequence"/>
</dbReference>
<dbReference type="eggNOG" id="COG3093">
    <property type="taxonomic scope" value="Bacteria"/>
</dbReference>
<dbReference type="InterPro" id="IPR001387">
    <property type="entry name" value="Cro/C1-type_HTH"/>
</dbReference>
<evidence type="ECO:0000313" key="3">
    <source>
        <dbReference type="EMBL" id="KAA5319774.1"/>
    </source>
</evidence>
<evidence type="ECO:0000313" key="11">
    <source>
        <dbReference type="EMBL" id="TDA75581.1"/>
    </source>
</evidence>
<evidence type="ECO:0000313" key="10">
    <source>
        <dbReference type="EMBL" id="RGV76392.1"/>
    </source>
</evidence>
<dbReference type="Proteomes" id="UP000481616">
    <property type="component" value="Unassembled WGS sequence"/>
</dbReference>
<evidence type="ECO:0000313" key="6">
    <source>
        <dbReference type="EMBL" id="KAA5405688.1"/>
    </source>
</evidence>